<dbReference type="Proteomes" id="UP000249099">
    <property type="component" value="Unassembled WGS sequence"/>
</dbReference>
<evidence type="ECO:0008006" key="4">
    <source>
        <dbReference type="Google" id="ProtNLM"/>
    </source>
</evidence>
<reference evidence="2 3" key="1">
    <citation type="submission" date="2017-03" db="EMBL/GenBank/DDBJ databases">
        <title>wgs assembly of Dolosigranulum pigrum KPL CDC strains.</title>
        <authorList>
            <person name="Brugger S.D."/>
            <person name="Pettigrew M."/>
            <person name="Kong Y."/>
            <person name="Lemon K.P."/>
        </authorList>
    </citation>
    <scope>NUCLEOTIDE SEQUENCE [LARGE SCALE GENOMIC DNA]</scope>
    <source>
        <strain evidence="2 3">KPL1931_CDC4294-98</strain>
    </source>
</reference>
<dbReference type="EMBL" id="NAQV01000023">
    <property type="protein sequence ID" value="RAN62375.1"/>
    <property type="molecule type" value="Genomic_DNA"/>
</dbReference>
<name>A0A328KIS5_9LACT</name>
<comment type="caution">
    <text evidence="2">The sequence shown here is derived from an EMBL/GenBank/DDBJ whole genome shotgun (WGS) entry which is preliminary data.</text>
</comment>
<dbReference type="AlphaFoldDB" id="A0A328KIS5"/>
<accession>A0A328KIS5</accession>
<proteinExistence type="predicted"/>
<organism evidence="2 3">
    <name type="scientific">Dolosigranulum pigrum</name>
    <dbReference type="NCBI Taxonomy" id="29394"/>
    <lineage>
        <taxon>Bacteria</taxon>
        <taxon>Bacillati</taxon>
        <taxon>Bacillota</taxon>
        <taxon>Bacilli</taxon>
        <taxon>Lactobacillales</taxon>
        <taxon>Carnobacteriaceae</taxon>
        <taxon>Dolosigranulum</taxon>
    </lineage>
</organism>
<gene>
    <name evidence="2" type="ORF">B8A44_07455</name>
</gene>
<evidence type="ECO:0000256" key="1">
    <source>
        <dbReference type="SAM" id="Coils"/>
    </source>
</evidence>
<evidence type="ECO:0000313" key="2">
    <source>
        <dbReference type="EMBL" id="RAN62375.1"/>
    </source>
</evidence>
<dbReference type="RefSeq" id="WP_112790323.1">
    <property type="nucleotide sequence ID" value="NZ_NAQV01000023.1"/>
</dbReference>
<protein>
    <recommendedName>
        <fullName evidence="4">DUF2262 domain-containing protein</fullName>
    </recommendedName>
</protein>
<sequence length="186" mass="22177">MKNLKAEIKKLEFQLEDVNIDFNNMDYWISPIDNRVSFFMGELTLTKDMVKHAREQAEKLINKHIKENNLAKEDKNSLQDSVSDYVSEDITMELMKLENELWDMLREEVKLTIEEYLKALVFEMDEQELEEFYEENNGDTTTISGYVYYEPITNNLIFYQDEYLGDWGIVREVAWVNELEYAIHEG</sequence>
<evidence type="ECO:0000313" key="3">
    <source>
        <dbReference type="Proteomes" id="UP000249099"/>
    </source>
</evidence>
<keyword evidence="1" id="KW-0175">Coiled coil</keyword>
<feature type="coiled-coil region" evidence="1">
    <location>
        <begin position="54"/>
        <end position="81"/>
    </location>
</feature>